<organism evidence="3 4">
    <name type="scientific">Modicella reniformis</name>
    <dbReference type="NCBI Taxonomy" id="1440133"/>
    <lineage>
        <taxon>Eukaryota</taxon>
        <taxon>Fungi</taxon>
        <taxon>Fungi incertae sedis</taxon>
        <taxon>Mucoromycota</taxon>
        <taxon>Mortierellomycotina</taxon>
        <taxon>Mortierellomycetes</taxon>
        <taxon>Mortierellales</taxon>
        <taxon>Mortierellaceae</taxon>
        <taxon>Modicella</taxon>
    </lineage>
</organism>
<evidence type="ECO:0000256" key="1">
    <source>
        <dbReference type="SAM" id="MobiDB-lite"/>
    </source>
</evidence>
<keyword evidence="2" id="KW-0472">Membrane</keyword>
<feature type="compositionally biased region" description="Pro residues" evidence="1">
    <location>
        <begin position="677"/>
        <end position="688"/>
    </location>
</feature>
<feature type="region of interest" description="Disordered" evidence="1">
    <location>
        <begin position="577"/>
        <end position="609"/>
    </location>
</feature>
<dbReference type="AlphaFoldDB" id="A0A9P6MBK9"/>
<feature type="compositionally biased region" description="Pro residues" evidence="1">
    <location>
        <begin position="552"/>
        <end position="563"/>
    </location>
</feature>
<gene>
    <name evidence="3" type="ORF">BGZ65_003473</name>
</gene>
<protein>
    <submittedName>
        <fullName evidence="3">Uncharacterized protein</fullName>
    </submittedName>
</protein>
<feature type="region of interest" description="Disordered" evidence="1">
    <location>
        <begin position="668"/>
        <end position="722"/>
    </location>
</feature>
<evidence type="ECO:0000256" key="2">
    <source>
        <dbReference type="SAM" id="Phobius"/>
    </source>
</evidence>
<feature type="compositionally biased region" description="Polar residues" evidence="1">
    <location>
        <begin position="592"/>
        <end position="603"/>
    </location>
</feature>
<keyword evidence="4" id="KW-1185">Reference proteome</keyword>
<evidence type="ECO:0000313" key="3">
    <source>
        <dbReference type="EMBL" id="KAF9987481.1"/>
    </source>
</evidence>
<dbReference type="OrthoDB" id="5596129at2759"/>
<comment type="caution">
    <text evidence="3">The sequence shown here is derived from an EMBL/GenBank/DDBJ whole genome shotgun (WGS) entry which is preliminary data.</text>
</comment>
<dbReference type="EMBL" id="JAAAHW010003173">
    <property type="protein sequence ID" value="KAF9987481.1"/>
    <property type="molecule type" value="Genomic_DNA"/>
</dbReference>
<feature type="compositionally biased region" description="Low complexity" evidence="1">
    <location>
        <begin position="577"/>
        <end position="587"/>
    </location>
</feature>
<feature type="transmembrane region" description="Helical" evidence="2">
    <location>
        <begin position="20"/>
        <end position="39"/>
    </location>
</feature>
<sequence>MVSLQRKRVMMCGVPISFELVLRIVLLGLTLGLLTAAAIPKIRSILLQSNVVSVSITDSDTIPVPGALVCGGLIDSAEIEMVTRGGINPDGTKETDKVYPVPTDMYRTVNASALGLQANGDWPTDGKCVILEPKGRLAFGKNPNGTRPNALDTVIFVVHSSEDFNTTNDLGLSISIWDGAVIMAEQQPIWTGIPSINTLTFVYSEHKPLTSDKLQTRYTIQKQNLRQMQPMFYKNRTIIGRVVLSPDTFFVTRYIDKPSYSWVDLAGAIGGMASIAIAIWIFLFGSGKYKSWGVMQRYVLQTSPNAKRYREDKDSPKTYFESVKQFFRNLLIRMDSSADQELDHMPLKSTAQDRRRSTHYTTTINADAAIRNGGQSRAHFQSGAHGGAAAAAAAGAGGGGGHHQDYVHNRDMARYSMEGFNDFYFTDQGTPQTRSLRPLAPINEDDDPDNEVGELIQLIDLRIDERMWSLEKTLARYYLDGFRLRNYSRHPHSDEDQQQQQEHLEQQYQLAMDEESRTMSSPHAPSRFESDSSQMELLRENRSHPPFTSTSSPPPPLITYPPRPKVAQNYQYLDVRGGPSNSSNNGNRITAAITSGSGSTVPTTMPPGKEDITEDRGAAVGGMPRHFQPLPQFQSEIPPTHGDFLEPGFPVRRNMRGTIRRAVERLQNEWPQSQEQPSPPLPPLPQPYVPKTRYQKENTTPLNSSSDGGGGSGSGSNLPPRY</sequence>
<dbReference type="Proteomes" id="UP000749646">
    <property type="component" value="Unassembled WGS sequence"/>
</dbReference>
<feature type="region of interest" description="Disordered" evidence="1">
    <location>
        <begin position="511"/>
        <end position="563"/>
    </location>
</feature>
<reference evidence="3" key="1">
    <citation type="journal article" date="2020" name="Fungal Divers.">
        <title>Resolving the Mortierellaceae phylogeny through synthesis of multi-gene phylogenetics and phylogenomics.</title>
        <authorList>
            <person name="Vandepol N."/>
            <person name="Liber J."/>
            <person name="Desiro A."/>
            <person name="Na H."/>
            <person name="Kennedy M."/>
            <person name="Barry K."/>
            <person name="Grigoriev I.V."/>
            <person name="Miller A.N."/>
            <person name="O'Donnell K."/>
            <person name="Stajich J.E."/>
            <person name="Bonito G."/>
        </authorList>
    </citation>
    <scope>NUCLEOTIDE SEQUENCE</scope>
    <source>
        <strain evidence="3">MES-2147</strain>
    </source>
</reference>
<proteinExistence type="predicted"/>
<evidence type="ECO:0000313" key="4">
    <source>
        <dbReference type="Proteomes" id="UP000749646"/>
    </source>
</evidence>
<keyword evidence="2" id="KW-1133">Transmembrane helix</keyword>
<keyword evidence="2" id="KW-0812">Transmembrane</keyword>
<name>A0A9P6MBK9_9FUNG</name>
<accession>A0A9P6MBK9</accession>